<dbReference type="EMBL" id="BJXA01000107">
    <property type="protein sequence ID" value="GEM43645.1"/>
    <property type="molecule type" value="Genomic_DNA"/>
</dbReference>
<dbReference type="NCBIfam" id="TIGR00079">
    <property type="entry name" value="pept_deformyl"/>
    <property type="match status" value="1"/>
</dbReference>
<dbReference type="GO" id="GO:0046872">
    <property type="term" value="F:metal ion binding"/>
    <property type="evidence" value="ECO:0007669"/>
    <property type="project" value="UniProtKB-KW"/>
</dbReference>
<evidence type="ECO:0000313" key="9">
    <source>
        <dbReference type="Proteomes" id="UP000321424"/>
    </source>
</evidence>
<dbReference type="GO" id="GO:0042586">
    <property type="term" value="F:peptide deformylase activity"/>
    <property type="evidence" value="ECO:0007669"/>
    <property type="project" value="UniProtKB-UniRule"/>
</dbReference>
<evidence type="ECO:0000256" key="6">
    <source>
        <dbReference type="HAMAP-Rule" id="MF_00163"/>
    </source>
</evidence>
<dbReference type="Proteomes" id="UP000321424">
    <property type="component" value="Unassembled WGS sequence"/>
</dbReference>
<feature type="active site" evidence="6">
    <location>
        <position position="141"/>
    </location>
</feature>
<dbReference type="NCBIfam" id="NF001159">
    <property type="entry name" value="PRK00150.1-3"/>
    <property type="match status" value="1"/>
</dbReference>
<dbReference type="InterPro" id="IPR036821">
    <property type="entry name" value="Peptide_deformylase_sf"/>
</dbReference>
<sequence length="197" mass="21540">MFVRLREFAVTIQSVRLFGDPILRARAAEVTVFDRELQQLVTDLTDTMHDDGGVGMAAPQIGVGLRVFVYDTHDAAGHLVNPQWEVVGDEEQVGPEGCLSIPGVRYDTRRALRVKATGVDVHGAPVEFTADGLLARCVQHETDHLDGVLFIDRLDPAARKDAMRTIRESDWFSAGVTVRPSRSMSGTGQAGPFGRGR</sequence>
<dbReference type="GO" id="GO:0006412">
    <property type="term" value="P:translation"/>
    <property type="evidence" value="ECO:0007669"/>
    <property type="project" value="UniProtKB-UniRule"/>
</dbReference>
<evidence type="ECO:0000256" key="7">
    <source>
        <dbReference type="SAM" id="MobiDB-lite"/>
    </source>
</evidence>
<comment type="catalytic activity">
    <reaction evidence="6">
        <text>N-terminal N-formyl-L-methionyl-[peptide] + H2O = N-terminal L-methionyl-[peptide] + formate</text>
        <dbReference type="Rhea" id="RHEA:24420"/>
        <dbReference type="Rhea" id="RHEA-COMP:10639"/>
        <dbReference type="Rhea" id="RHEA-COMP:10640"/>
        <dbReference type="ChEBI" id="CHEBI:15377"/>
        <dbReference type="ChEBI" id="CHEBI:15740"/>
        <dbReference type="ChEBI" id="CHEBI:49298"/>
        <dbReference type="ChEBI" id="CHEBI:64731"/>
        <dbReference type="EC" id="3.5.1.88"/>
    </reaction>
</comment>
<organism evidence="8 9">
    <name type="scientific">Nocardia ninae NBRC 108245</name>
    <dbReference type="NCBI Taxonomy" id="1210091"/>
    <lineage>
        <taxon>Bacteria</taxon>
        <taxon>Bacillati</taxon>
        <taxon>Actinomycetota</taxon>
        <taxon>Actinomycetes</taxon>
        <taxon>Mycobacteriales</taxon>
        <taxon>Nocardiaceae</taxon>
        <taxon>Nocardia</taxon>
    </lineage>
</organism>
<dbReference type="PRINTS" id="PR01576">
    <property type="entry name" value="PDEFORMYLASE"/>
</dbReference>
<protein>
    <recommendedName>
        <fullName evidence="6">Peptide deformylase</fullName>
        <shortName evidence="6">PDF</shortName>
        <ecNumber evidence="6">3.5.1.88</ecNumber>
    </recommendedName>
    <alternativeName>
        <fullName evidence="6">Polypeptide deformylase</fullName>
    </alternativeName>
</protein>
<feature type="binding site" evidence="6">
    <location>
        <position position="98"/>
    </location>
    <ligand>
        <name>Fe cation</name>
        <dbReference type="ChEBI" id="CHEBI:24875"/>
    </ligand>
</feature>
<dbReference type="EC" id="3.5.1.88" evidence="6"/>
<accession>A0A511MSR7</accession>
<keyword evidence="9" id="KW-1185">Reference proteome</keyword>
<keyword evidence="4 6" id="KW-0648">Protein biosynthesis</keyword>
<name>A0A511MSR7_9NOCA</name>
<dbReference type="Pfam" id="PF01327">
    <property type="entry name" value="Pep_deformylase"/>
    <property type="match status" value="1"/>
</dbReference>
<evidence type="ECO:0000256" key="1">
    <source>
        <dbReference type="ARBA" id="ARBA00010759"/>
    </source>
</evidence>
<keyword evidence="5 6" id="KW-0408">Iron</keyword>
<comment type="similarity">
    <text evidence="1 6">Belongs to the polypeptide deformylase family.</text>
</comment>
<keyword evidence="2 6" id="KW-0479">Metal-binding</keyword>
<gene>
    <name evidence="8" type="primary">def1</name>
    <name evidence="6" type="synonym">def</name>
    <name evidence="8" type="ORF">NN4_81640</name>
</gene>
<keyword evidence="3 6" id="KW-0378">Hydrolase</keyword>
<dbReference type="Gene3D" id="3.90.45.10">
    <property type="entry name" value="Peptide deformylase"/>
    <property type="match status" value="1"/>
</dbReference>
<comment type="caution">
    <text evidence="8">The sequence shown here is derived from an EMBL/GenBank/DDBJ whole genome shotgun (WGS) entry which is preliminary data.</text>
</comment>
<dbReference type="InterPro" id="IPR023635">
    <property type="entry name" value="Peptide_deformylase"/>
</dbReference>
<evidence type="ECO:0000256" key="3">
    <source>
        <dbReference type="ARBA" id="ARBA00022801"/>
    </source>
</evidence>
<evidence type="ECO:0000256" key="4">
    <source>
        <dbReference type="ARBA" id="ARBA00022917"/>
    </source>
</evidence>
<feature type="region of interest" description="Disordered" evidence="7">
    <location>
        <begin position="178"/>
        <end position="197"/>
    </location>
</feature>
<comment type="function">
    <text evidence="6">Removes the formyl group from the N-terminal Met of newly synthesized proteins. Requires at least a dipeptide for an efficient rate of reaction. N-terminal L-methionine is a prerequisite for activity but the enzyme has broad specificity at other positions.</text>
</comment>
<dbReference type="PANTHER" id="PTHR10458">
    <property type="entry name" value="PEPTIDE DEFORMYLASE"/>
    <property type="match status" value="1"/>
</dbReference>
<dbReference type="CDD" id="cd00487">
    <property type="entry name" value="Pep_deformylase"/>
    <property type="match status" value="1"/>
</dbReference>
<evidence type="ECO:0000256" key="5">
    <source>
        <dbReference type="ARBA" id="ARBA00023004"/>
    </source>
</evidence>
<dbReference type="PANTHER" id="PTHR10458:SF2">
    <property type="entry name" value="PEPTIDE DEFORMYLASE, MITOCHONDRIAL"/>
    <property type="match status" value="1"/>
</dbReference>
<feature type="binding site" evidence="6">
    <location>
        <position position="144"/>
    </location>
    <ligand>
        <name>Fe cation</name>
        <dbReference type="ChEBI" id="CHEBI:24875"/>
    </ligand>
</feature>
<proteinExistence type="inferred from homology"/>
<reference evidence="8 9" key="1">
    <citation type="submission" date="2019-07" db="EMBL/GenBank/DDBJ databases">
        <title>Whole genome shotgun sequence of Nocardia ninae NBRC 108245.</title>
        <authorList>
            <person name="Hosoyama A."/>
            <person name="Uohara A."/>
            <person name="Ohji S."/>
            <person name="Ichikawa N."/>
        </authorList>
    </citation>
    <scope>NUCLEOTIDE SEQUENCE [LARGE SCALE GENOMIC DNA]</scope>
    <source>
        <strain evidence="8 9">NBRC 108245</strain>
    </source>
</reference>
<evidence type="ECO:0000256" key="2">
    <source>
        <dbReference type="ARBA" id="ARBA00022723"/>
    </source>
</evidence>
<feature type="compositionally biased region" description="Gly residues" evidence="7">
    <location>
        <begin position="188"/>
        <end position="197"/>
    </location>
</feature>
<dbReference type="SUPFAM" id="SSF56420">
    <property type="entry name" value="Peptide deformylase"/>
    <property type="match status" value="1"/>
</dbReference>
<feature type="binding site" evidence="6">
    <location>
        <position position="140"/>
    </location>
    <ligand>
        <name>Fe cation</name>
        <dbReference type="ChEBI" id="CHEBI:24875"/>
    </ligand>
</feature>
<dbReference type="AlphaFoldDB" id="A0A511MSR7"/>
<dbReference type="HAMAP" id="MF_00163">
    <property type="entry name" value="Pep_deformylase"/>
    <property type="match status" value="1"/>
</dbReference>
<comment type="cofactor">
    <cofactor evidence="6">
        <name>Fe(2+)</name>
        <dbReference type="ChEBI" id="CHEBI:29033"/>
    </cofactor>
    <text evidence="6">Binds 1 Fe(2+) ion.</text>
</comment>
<evidence type="ECO:0000313" key="8">
    <source>
        <dbReference type="EMBL" id="GEM43645.1"/>
    </source>
</evidence>